<dbReference type="GO" id="GO:0003796">
    <property type="term" value="F:lysozyme activity"/>
    <property type="evidence" value="ECO:0007669"/>
    <property type="project" value="InterPro"/>
</dbReference>
<protein>
    <recommendedName>
        <fullName evidence="4">Lysozyme</fullName>
    </recommendedName>
</protein>
<dbReference type="InterPro" id="IPR023346">
    <property type="entry name" value="Lysozyme-like_dom_sf"/>
</dbReference>
<dbReference type="InterPro" id="IPR023347">
    <property type="entry name" value="Lysozyme_dom_sf"/>
</dbReference>
<evidence type="ECO:0008006" key="4">
    <source>
        <dbReference type="Google" id="ProtNLM"/>
    </source>
</evidence>
<comment type="caution">
    <text evidence="3">The sequence shown here is derived from an EMBL/GenBank/DDBJ whole genome shotgun (WGS) entry which is preliminary data.</text>
</comment>
<dbReference type="PANTHER" id="PTHR37406">
    <property type="entry name" value="T4-TYPE LYSOZYME 1-RELATED"/>
    <property type="match status" value="1"/>
</dbReference>
<dbReference type="SUPFAM" id="SSF53955">
    <property type="entry name" value="Lysozyme-like"/>
    <property type="match status" value="1"/>
</dbReference>
<dbReference type="PANTHER" id="PTHR37406:SF1">
    <property type="entry name" value="T4-TYPE LYSOZYME 1-RELATED"/>
    <property type="match status" value="1"/>
</dbReference>
<sequence>MREMTESAQERTKRHEGCRFKPYKDSEGILTVGYGRNLEAVVFSQGEVDLMFKNDWAWAKQNAETFIVYEHLNEVRRGVLIEMVFQIGVRGVKKFKRFLGAARKGNYEQAHDEMIDSKWHSQTPSRCEELAKIFLEGRD</sequence>
<accession>A0A0F9E6J5</accession>
<organism evidence="3">
    <name type="scientific">marine sediment metagenome</name>
    <dbReference type="NCBI Taxonomy" id="412755"/>
    <lineage>
        <taxon>unclassified sequences</taxon>
        <taxon>metagenomes</taxon>
        <taxon>ecological metagenomes</taxon>
    </lineage>
</organism>
<keyword evidence="2" id="KW-0081">Bacteriolytic enzyme</keyword>
<name>A0A0F9E6J5_9ZZZZ</name>
<reference evidence="3" key="1">
    <citation type="journal article" date="2015" name="Nature">
        <title>Complex archaea that bridge the gap between prokaryotes and eukaryotes.</title>
        <authorList>
            <person name="Spang A."/>
            <person name="Saw J.H."/>
            <person name="Jorgensen S.L."/>
            <person name="Zaremba-Niedzwiedzka K."/>
            <person name="Martijn J."/>
            <person name="Lind A.E."/>
            <person name="van Eijk R."/>
            <person name="Schleper C."/>
            <person name="Guy L."/>
            <person name="Ettema T.J."/>
        </authorList>
    </citation>
    <scope>NUCLEOTIDE SEQUENCE</scope>
</reference>
<dbReference type="GO" id="GO:0042742">
    <property type="term" value="P:defense response to bacterium"/>
    <property type="evidence" value="ECO:0007669"/>
    <property type="project" value="UniProtKB-KW"/>
</dbReference>
<evidence type="ECO:0000256" key="1">
    <source>
        <dbReference type="ARBA" id="ARBA00022529"/>
    </source>
</evidence>
<evidence type="ECO:0000256" key="2">
    <source>
        <dbReference type="ARBA" id="ARBA00022638"/>
    </source>
</evidence>
<dbReference type="GO" id="GO:0016998">
    <property type="term" value="P:cell wall macromolecule catabolic process"/>
    <property type="evidence" value="ECO:0007669"/>
    <property type="project" value="InterPro"/>
</dbReference>
<dbReference type="GO" id="GO:0031640">
    <property type="term" value="P:killing of cells of another organism"/>
    <property type="evidence" value="ECO:0007669"/>
    <property type="project" value="UniProtKB-KW"/>
</dbReference>
<keyword evidence="1" id="KW-0929">Antimicrobial</keyword>
<dbReference type="Pfam" id="PF00959">
    <property type="entry name" value="Phage_lysozyme"/>
    <property type="match status" value="1"/>
</dbReference>
<proteinExistence type="predicted"/>
<gene>
    <name evidence="3" type="ORF">LCGC14_2463200</name>
</gene>
<dbReference type="AlphaFoldDB" id="A0A0F9E6J5"/>
<dbReference type="InterPro" id="IPR052619">
    <property type="entry name" value="Phage_lysozyme-like"/>
</dbReference>
<dbReference type="EMBL" id="LAZR01038399">
    <property type="protein sequence ID" value="KKL19663.1"/>
    <property type="molecule type" value="Genomic_DNA"/>
</dbReference>
<evidence type="ECO:0000313" key="3">
    <source>
        <dbReference type="EMBL" id="KKL19663.1"/>
    </source>
</evidence>
<dbReference type="InterPro" id="IPR002196">
    <property type="entry name" value="Glyco_hydro_24"/>
</dbReference>
<dbReference type="GO" id="GO:0009253">
    <property type="term" value="P:peptidoglycan catabolic process"/>
    <property type="evidence" value="ECO:0007669"/>
    <property type="project" value="InterPro"/>
</dbReference>
<dbReference type="Gene3D" id="1.10.530.40">
    <property type="match status" value="1"/>
</dbReference>